<proteinExistence type="inferred from homology"/>
<dbReference type="EMBL" id="QFGG01000002">
    <property type="protein sequence ID" value="TID45739.1"/>
    <property type="molecule type" value="Genomic_DNA"/>
</dbReference>
<evidence type="ECO:0000256" key="1">
    <source>
        <dbReference type="ARBA" id="ARBA00038308"/>
    </source>
</evidence>
<protein>
    <submittedName>
        <fullName evidence="3">YecA family protein</fullName>
    </submittedName>
</protein>
<dbReference type="EMBL" id="QCXM01000002">
    <property type="protein sequence ID" value="PUT48975.1"/>
    <property type="molecule type" value="Genomic_DNA"/>
</dbReference>
<dbReference type="InterPro" id="IPR011978">
    <property type="entry name" value="YgfB-like"/>
</dbReference>
<reference evidence="3 6" key="3">
    <citation type="submission" date="2018-09" db="EMBL/GenBank/DDBJ databases">
        <title>Draft genome sequences of Legionella taurinensis isolated from water samples.</title>
        <authorList>
            <person name="Chakeri A."/>
            <person name="Allerberger F."/>
            <person name="Kundi M."/>
            <person name="Ruppitsch W."/>
            <person name="Schmid D."/>
        </authorList>
    </citation>
    <scope>NUCLEOTIDE SEQUENCE [LARGE SCALE GENOMIC DNA]</scope>
    <source>
        <strain evidence="3 6">4570-18-6</strain>
    </source>
</reference>
<evidence type="ECO:0000313" key="2">
    <source>
        <dbReference type="EMBL" id="PUT48975.1"/>
    </source>
</evidence>
<dbReference type="Proteomes" id="UP000306421">
    <property type="component" value="Unassembled WGS sequence"/>
</dbReference>
<dbReference type="AlphaFoldDB" id="A0A3A5L4D3"/>
<accession>A0A3A5L4D3</accession>
<dbReference type="GO" id="GO:0005829">
    <property type="term" value="C:cytosol"/>
    <property type="evidence" value="ECO:0007669"/>
    <property type="project" value="TreeGrafter"/>
</dbReference>
<evidence type="ECO:0000313" key="3">
    <source>
        <dbReference type="EMBL" id="RJT47359.1"/>
    </source>
</evidence>
<dbReference type="SUPFAM" id="SSF101327">
    <property type="entry name" value="YgfB-like"/>
    <property type="match status" value="1"/>
</dbReference>
<reference evidence="4 7" key="2">
    <citation type="submission" date="2018-04" db="EMBL/GenBank/DDBJ databases">
        <title>Whole genome sequence comparison of clinical and drinking water Legionella pneumophila isolates.</title>
        <authorList>
            <person name="Garner E."/>
        </authorList>
    </citation>
    <scope>NUCLEOTIDE SEQUENCE [LARGE SCALE GENOMIC DNA]</scope>
    <source>
        <strain evidence="4 7">WH02</strain>
    </source>
</reference>
<comment type="similarity">
    <text evidence="1">Belongs to the UPF0149 family.</text>
</comment>
<dbReference type="OrthoDB" id="9783391at2"/>
<dbReference type="GeneID" id="48945898"/>
<organism evidence="3 6">
    <name type="scientific">Legionella taurinensis</name>
    <dbReference type="NCBI Taxonomy" id="70611"/>
    <lineage>
        <taxon>Bacteria</taxon>
        <taxon>Pseudomonadati</taxon>
        <taxon>Pseudomonadota</taxon>
        <taxon>Gammaproteobacteria</taxon>
        <taxon>Legionellales</taxon>
        <taxon>Legionellaceae</taxon>
        <taxon>Legionella</taxon>
    </lineage>
</organism>
<gene>
    <name evidence="3" type="ORF">D6J04_07290</name>
    <name evidence="2" type="ORF">DB745_02900</name>
    <name evidence="4" type="ORF">DIZ81_02895</name>
</gene>
<dbReference type="Proteomes" id="UP000270757">
    <property type="component" value="Unassembled WGS sequence"/>
</dbReference>
<evidence type="ECO:0000313" key="5">
    <source>
        <dbReference type="Proteomes" id="UP000251035"/>
    </source>
</evidence>
<name>A0A3A5L4D3_9GAMM</name>
<comment type="caution">
    <text evidence="3">The sequence shown here is derived from an EMBL/GenBank/DDBJ whole genome shotgun (WGS) entry which is preliminary data.</text>
</comment>
<dbReference type="Gene3D" id="1.20.120.740">
    <property type="entry name" value="YgfB uncharacterised protein family UPF0149, PF03695"/>
    <property type="match status" value="1"/>
</dbReference>
<dbReference type="InterPro" id="IPR036255">
    <property type="entry name" value="YgfB-like_sf"/>
</dbReference>
<dbReference type="Proteomes" id="UP000251035">
    <property type="component" value="Unassembled WGS sequence"/>
</dbReference>
<dbReference type="RefSeq" id="WP_108291120.1">
    <property type="nucleotide sequence ID" value="NZ_CAAAIR010000004.1"/>
</dbReference>
<dbReference type="EMBL" id="QZWB01000006">
    <property type="protein sequence ID" value="RJT47359.1"/>
    <property type="molecule type" value="Genomic_DNA"/>
</dbReference>
<dbReference type="PANTHER" id="PTHR37528">
    <property type="entry name" value="UPF0149 PROTEIN YGFB"/>
    <property type="match status" value="1"/>
</dbReference>
<evidence type="ECO:0000313" key="4">
    <source>
        <dbReference type="EMBL" id="TID45739.1"/>
    </source>
</evidence>
<evidence type="ECO:0000313" key="7">
    <source>
        <dbReference type="Proteomes" id="UP000306421"/>
    </source>
</evidence>
<reference evidence="2 5" key="1">
    <citation type="submission" date="2018-04" db="EMBL/GenBank/DDBJ databases">
        <title>Whole genome sequence comparison of clinical and drinking water Legionella pneumophila isolates associated with the Flint Water Crisis.</title>
        <authorList>
            <person name="Garner E."/>
            <person name="Brown C."/>
            <person name="Schwake O."/>
            <person name="Coil D."/>
            <person name="Jospin G."/>
            <person name="Eisen J."/>
            <person name="Edwards M."/>
            <person name="Pruden A."/>
        </authorList>
    </citation>
    <scope>NUCLEOTIDE SEQUENCE [LARGE SCALE GENOMIC DNA]</scope>
    <source>
        <strain evidence="2 5">Genessee03</strain>
    </source>
</reference>
<dbReference type="PANTHER" id="PTHR37528:SF1">
    <property type="entry name" value="UPF0149 PROTEIN YGFB"/>
    <property type="match status" value="1"/>
</dbReference>
<dbReference type="Pfam" id="PF03695">
    <property type="entry name" value="UPF0149"/>
    <property type="match status" value="1"/>
</dbReference>
<evidence type="ECO:0000313" key="6">
    <source>
        <dbReference type="Proteomes" id="UP000270757"/>
    </source>
</evidence>
<keyword evidence="5" id="KW-1185">Reference proteome</keyword>
<sequence>MPVENHLTKLPDYQAFTETIAVLALPISSSELHGMMCGYLCAGAPQQGEAYLRALAVNSRKDDATRVAAMAMFSVYALSEQQINTLDFDFQLLLPDDHEPLLYRAQAFSEWCEGFTQGMTLAGVGFEQFAEEDSQDTLQHITEFAELDYQSLDVDEEDEKALMEVSEYTRMAVLRLHSDLQEGSDKDNPDAAH</sequence>